<dbReference type="Pfam" id="PF10796">
    <property type="entry name" value="Anti-adapt_IraP"/>
    <property type="match status" value="1"/>
</dbReference>
<proteinExistence type="predicted"/>
<dbReference type="GO" id="GO:0005737">
    <property type="term" value="C:cytoplasm"/>
    <property type="evidence" value="ECO:0007669"/>
    <property type="project" value="InterPro"/>
</dbReference>
<dbReference type="Proteomes" id="UP000008793">
    <property type="component" value="Chromosome"/>
</dbReference>
<dbReference type="NCBIfam" id="NF007598">
    <property type="entry name" value="PRK10244.1"/>
    <property type="match status" value="1"/>
</dbReference>
<evidence type="ECO:0000313" key="5">
    <source>
        <dbReference type="Proteomes" id="UP000008793"/>
    </source>
</evidence>
<dbReference type="RefSeq" id="WP_013201178.1">
    <property type="nucleotide sequence ID" value="NC_014306.1"/>
</dbReference>
<accession>D8MPC4</accession>
<reference evidence="4 5" key="1">
    <citation type="journal article" date="2010" name="BMC Genomics">
        <title>Genome comparison of the epiphytic bacteria Erwinia billingiae and E. tasmaniensis with the pear pathogen E. pyrifoliae.</title>
        <authorList>
            <person name="Kube M."/>
            <person name="Migdoll A.M."/>
            <person name="Gehring I."/>
            <person name="Heitmann K."/>
            <person name="Mayer Y."/>
            <person name="Kuhl H."/>
            <person name="Knaust F."/>
            <person name="Geider K."/>
            <person name="Reinhardt R."/>
        </authorList>
    </citation>
    <scope>NUCLEOTIDE SEQUENCE [LARGE SCALE GENOMIC DNA]</scope>
    <source>
        <strain evidence="4 5">Eb661</strain>
    </source>
</reference>
<gene>
    <name evidence="4" type="ordered locus">EbC_11500</name>
</gene>
<keyword evidence="5" id="KW-1185">Reference proteome</keyword>
<dbReference type="InterPro" id="IPR019732">
    <property type="entry name" value="SigmaS_Anti-adapt_IraP"/>
</dbReference>
<keyword evidence="3" id="KW-0175">Coiled coil</keyword>
<evidence type="ECO:0000256" key="2">
    <source>
        <dbReference type="ARBA" id="ARBA00023016"/>
    </source>
</evidence>
<sequence>MKNVIFSMLAKISKMDAESKQLTAQVEAQSLLIGALTLTVGKNGGMTRMVESVNKAINSVLDSQDDVLRSDADILLNEFRNLLEVTRLIEQADAELDQEALAAAGGDSLEILPQPK</sequence>
<evidence type="ECO:0000256" key="3">
    <source>
        <dbReference type="ARBA" id="ARBA00023054"/>
    </source>
</evidence>
<dbReference type="AlphaFoldDB" id="D8MPC4"/>
<protein>
    <submittedName>
        <fullName evidence="4">Conserved uncharacterized protein</fullName>
    </submittedName>
</protein>
<dbReference type="EMBL" id="FP236843">
    <property type="protein sequence ID" value="CAX58681.1"/>
    <property type="molecule type" value="Genomic_DNA"/>
</dbReference>
<keyword evidence="2" id="KW-0346">Stress response</keyword>
<name>D8MPC4_ERWBE</name>
<organism evidence="5">
    <name type="scientific">Erwinia billingiae (strain Eb661)</name>
    <dbReference type="NCBI Taxonomy" id="634500"/>
    <lineage>
        <taxon>Bacteria</taxon>
        <taxon>Pseudomonadati</taxon>
        <taxon>Pseudomonadota</taxon>
        <taxon>Gammaproteobacteria</taxon>
        <taxon>Enterobacterales</taxon>
        <taxon>Erwiniaceae</taxon>
        <taxon>Erwinia</taxon>
    </lineage>
</organism>
<keyword evidence="1" id="KW-0963">Cytoplasm</keyword>
<dbReference type="GeneID" id="90511169"/>
<dbReference type="eggNOG" id="ENOG5032WWH">
    <property type="taxonomic scope" value="Bacteria"/>
</dbReference>
<dbReference type="KEGG" id="ebi:EbC_11500"/>
<evidence type="ECO:0000256" key="1">
    <source>
        <dbReference type="ARBA" id="ARBA00022490"/>
    </source>
</evidence>
<dbReference type="HOGENOM" id="CLU_157118_0_0_6"/>
<evidence type="ECO:0000313" key="4">
    <source>
        <dbReference type="EMBL" id="CAX58681.1"/>
    </source>
</evidence>